<dbReference type="GO" id="GO:0051920">
    <property type="term" value="F:peroxiredoxin activity"/>
    <property type="evidence" value="ECO:0007669"/>
    <property type="project" value="InterPro"/>
</dbReference>
<evidence type="ECO:0000259" key="1">
    <source>
        <dbReference type="Pfam" id="PF02627"/>
    </source>
</evidence>
<evidence type="ECO:0000313" key="4">
    <source>
        <dbReference type="Proteomes" id="UP000320431"/>
    </source>
</evidence>
<name>A0A508A3A6_9GAMM</name>
<dbReference type="InterPro" id="IPR013096">
    <property type="entry name" value="Cupin_2"/>
</dbReference>
<protein>
    <submittedName>
        <fullName evidence="3">Cupin domain-containing protein</fullName>
    </submittedName>
</protein>
<dbReference type="PANTHER" id="PTHR43698">
    <property type="entry name" value="RIBD C-TERMINAL DOMAIN CONTAINING PROTEIN"/>
    <property type="match status" value="1"/>
</dbReference>
<dbReference type="AlphaFoldDB" id="A0A508A3A6"/>
<evidence type="ECO:0000259" key="2">
    <source>
        <dbReference type="Pfam" id="PF07883"/>
    </source>
</evidence>
<dbReference type="SUPFAM" id="SSF69118">
    <property type="entry name" value="AhpD-like"/>
    <property type="match status" value="1"/>
</dbReference>
<dbReference type="InterPro" id="IPR047263">
    <property type="entry name" value="HNL-like_cupin"/>
</dbReference>
<evidence type="ECO:0000313" key="3">
    <source>
        <dbReference type="EMBL" id="KAB8168048.1"/>
    </source>
</evidence>
<sequence>MLESHWFLATGFDRDRVPGWLGFGMSEVSTRPGARETIWPTSTESGKQCEVSGQHVASRPPSFPCSIEPVCVCRQKRCICSENRWSRRNGQGLRRSVLTLGRGRSLQWMLEVQARHGEAEMKPDRPCFRSLLLGLCGLAAAPVHLANAEDPMQTLYPAEAQQVVPGSDEFFTGDVQVRLLFPTTADTPFSGAYVTFQPGARTAWHRHPGGQHMIVTDGRALTGTRDGKVVEFGPGEVVWCPPGIDHWHGATEEAPMTHLVLTGTRDGKNVEWKEQVGDEVYRSGRAPEASAPAAAPALPATSRAIVPIAAFTANGDLESLKVAIASGLDAGLSVNEIREVQTHLYAYAGFPRALNGVATLMAVADARRAAGRNDPVGPDPEPFPADGASRELGEAVQTRLVGRPVAGPLFDFAPGMNQLLQRHLFGDLFARGVLDHPAREIATVSALAGMQGVDSQLRSHVAISRNVGITEAQLADIAAVLDETVGRVEADRMAAALKAVPPPKD</sequence>
<gene>
    <name evidence="3" type="ORF">FKV24_016435</name>
</gene>
<comment type="caution">
    <text evidence="3">The sequence shown here is derived from an EMBL/GenBank/DDBJ whole genome shotgun (WGS) entry which is preliminary data.</text>
</comment>
<organism evidence="3 4">
    <name type="scientific">Marilutibacter maris</name>
    <dbReference type="NCBI Taxonomy" id="1605891"/>
    <lineage>
        <taxon>Bacteria</taxon>
        <taxon>Pseudomonadati</taxon>
        <taxon>Pseudomonadota</taxon>
        <taxon>Gammaproteobacteria</taxon>
        <taxon>Lysobacterales</taxon>
        <taxon>Lysobacteraceae</taxon>
        <taxon>Marilutibacter</taxon>
    </lineage>
</organism>
<proteinExistence type="predicted"/>
<dbReference type="Pfam" id="PF07883">
    <property type="entry name" value="Cupin_2"/>
    <property type="match status" value="1"/>
</dbReference>
<dbReference type="SUPFAM" id="SSF51182">
    <property type="entry name" value="RmlC-like cupins"/>
    <property type="match status" value="1"/>
</dbReference>
<dbReference type="InterPro" id="IPR029032">
    <property type="entry name" value="AhpD-like"/>
</dbReference>
<dbReference type="Pfam" id="PF02627">
    <property type="entry name" value="CMD"/>
    <property type="match status" value="2"/>
</dbReference>
<feature type="domain" description="Carboxymuconolactone decarboxylase-like" evidence="1">
    <location>
        <begin position="295"/>
        <end position="358"/>
    </location>
</feature>
<dbReference type="CDD" id="cd02233">
    <property type="entry name" value="cupin_HNL-like"/>
    <property type="match status" value="1"/>
</dbReference>
<dbReference type="InterPro" id="IPR003779">
    <property type="entry name" value="CMD-like"/>
</dbReference>
<dbReference type="InterPro" id="IPR014710">
    <property type="entry name" value="RmlC-like_jellyroll"/>
</dbReference>
<dbReference type="Gene3D" id="1.20.1290.10">
    <property type="entry name" value="AhpD-like"/>
    <property type="match status" value="1"/>
</dbReference>
<dbReference type="Gene3D" id="2.60.120.10">
    <property type="entry name" value="Jelly Rolls"/>
    <property type="match status" value="1"/>
</dbReference>
<accession>A0A508A3A6</accession>
<reference evidence="3 4" key="1">
    <citation type="submission" date="2019-10" db="EMBL/GenBank/DDBJ databases">
        <title>Lysobacter alkalisoli sp. nov., isolated from saline-alkaline soil.</title>
        <authorList>
            <person name="Sun J.-Q."/>
        </authorList>
    </citation>
    <scope>NUCLEOTIDE SEQUENCE [LARGE SCALE GENOMIC DNA]</scope>
    <source>
        <strain evidence="3 4">KCTC 42381</strain>
    </source>
</reference>
<dbReference type="Proteomes" id="UP000320431">
    <property type="component" value="Unassembled WGS sequence"/>
</dbReference>
<dbReference type="EMBL" id="VICD02000286">
    <property type="protein sequence ID" value="KAB8168048.1"/>
    <property type="molecule type" value="Genomic_DNA"/>
</dbReference>
<feature type="domain" description="Cupin type-2" evidence="2">
    <location>
        <begin position="193"/>
        <end position="260"/>
    </location>
</feature>
<feature type="domain" description="Carboxymuconolactone decarboxylase-like" evidence="1">
    <location>
        <begin position="416"/>
        <end position="497"/>
    </location>
</feature>
<dbReference type="PANTHER" id="PTHR43698:SF1">
    <property type="entry name" value="BLL4564 PROTEIN"/>
    <property type="match status" value="1"/>
</dbReference>
<dbReference type="InterPro" id="IPR011051">
    <property type="entry name" value="RmlC_Cupin_sf"/>
</dbReference>